<evidence type="ECO:0000256" key="2">
    <source>
        <dbReference type="ARBA" id="ARBA00022692"/>
    </source>
</evidence>
<dbReference type="OrthoDB" id="6493944at2759"/>
<dbReference type="AlphaFoldDB" id="A0A0L0FV69"/>
<evidence type="ECO:0000256" key="3">
    <source>
        <dbReference type="ARBA" id="ARBA00022989"/>
    </source>
</evidence>
<dbReference type="Proteomes" id="UP000054560">
    <property type="component" value="Unassembled WGS sequence"/>
</dbReference>
<feature type="domain" description="VTC" evidence="5">
    <location>
        <begin position="22"/>
        <end position="264"/>
    </location>
</feature>
<dbReference type="STRING" id="667725.A0A0L0FV69"/>
<keyword evidence="4" id="KW-0472">Membrane</keyword>
<dbReference type="GO" id="GO:0006799">
    <property type="term" value="P:polyphosphate biosynthetic process"/>
    <property type="evidence" value="ECO:0007669"/>
    <property type="project" value="UniProtKB-ARBA"/>
</dbReference>
<evidence type="ECO:0000313" key="7">
    <source>
        <dbReference type="Proteomes" id="UP000054560"/>
    </source>
</evidence>
<organism evidence="6 7">
    <name type="scientific">Sphaeroforma arctica JP610</name>
    <dbReference type="NCBI Taxonomy" id="667725"/>
    <lineage>
        <taxon>Eukaryota</taxon>
        <taxon>Ichthyosporea</taxon>
        <taxon>Ichthyophonida</taxon>
        <taxon>Sphaeroforma</taxon>
    </lineage>
</organism>
<dbReference type="Pfam" id="PF09359">
    <property type="entry name" value="VTC"/>
    <property type="match status" value="1"/>
</dbReference>
<dbReference type="GO" id="GO:0012505">
    <property type="term" value="C:endomembrane system"/>
    <property type="evidence" value="ECO:0007669"/>
    <property type="project" value="UniProtKB-SubCell"/>
</dbReference>
<keyword evidence="7" id="KW-1185">Reference proteome</keyword>
<keyword evidence="3" id="KW-1133">Transmembrane helix</keyword>
<dbReference type="InterPro" id="IPR051572">
    <property type="entry name" value="VTC_Complex_Subunit"/>
</dbReference>
<dbReference type="InterPro" id="IPR018966">
    <property type="entry name" value="VTC_domain"/>
</dbReference>
<name>A0A0L0FV69_9EUKA</name>
<sequence length="390" mass="44589">MAAIIELGSTPHDGLEEQVYVRKSIKYVLPNDSVQDFINRIQTTLTVSPFTLPSGEIVASQMNNSCYFDDEYLNMYKERVVKNEGAELYRVRWYGTSLKPVETLFIERKRHHNYKEVQKYSNKKRLDLPKEEMNRFLTGTPIEELNSSKDKLAGDIQAAMMHLQPKIRTQYLRTSFMTQANKDLRITLDRDIVLFSEPNSWAEIAAADGIGQGKGVRMPFTVVEVKVAMGESGKPECPDWIHTALMECIARKIKLSKYGYGCIQFYPIQAHPSPKWKPEVERWSEQLTSRPADITSAGSLLNSGHLAPLATSYVPVNDNHNKEYTYAWLQNQSEKCTTVDISSTKLVSSDEKVKQTGKNTRNIFRTARRHGLNRNGKAFMANERTFLNYI</sequence>
<evidence type="ECO:0000256" key="4">
    <source>
        <dbReference type="ARBA" id="ARBA00023136"/>
    </source>
</evidence>
<keyword evidence="2" id="KW-0812">Transmembrane</keyword>
<dbReference type="GeneID" id="25907406"/>
<proteinExistence type="predicted"/>
<dbReference type="EMBL" id="KQ242113">
    <property type="protein sequence ID" value="KNC80745.1"/>
    <property type="molecule type" value="Genomic_DNA"/>
</dbReference>
<evidence type="ECO:0000313" key="6">
    <source>
        <dbReference type="EMBL" id="KNC80745.1"/>
    </source>
</evidence>
<evidence type="ECO:0000256" key="1">
    <source>
        <dbReference type="ARBA" id="ARBA00004127"/>
    </source>
</evidence>
<reference evidence="6 7" key="1">
    <citation type="submission" date="2011-02" db="EMBL/GenBank/DDBJ databases">
        <title>The Genome Sequence of Sphaeroforma arctica JP610.</title>
        <authorList>
            <consortium name="The Broad Institute Genome Sequencing Platform"/>
            <person name="Russ C."/>
            <person name="Cuomo C."/>
            <person name="Young S.K."/>
            <person name="Zeng Q."/>
            <person name="Gargeya S."/>
            <person name="Alvarado L."/>
            <person name="Berlin A."/>
            <person name="Chapman S.B."/>
            <person name="Chen Z."/>
            <person name="Freedman E."/>
            <person name="Gellesch M."/>
            <person name="Goldberg J."/>
            <person name="Griggs A."/>
            <person name="Gujja S."/>
            <person name="Heilman E."/>
            <person name="Heiman D."/>
            <person name="Howarth C."/>
            <person name="Mehta T."/>
            <person name="Neiman D."/>
            <person name="Pearson M."/>
            <person name="Roberts A."/>
            <person name="Saif S."/>
            <person name="Shea T."/>
            <person name="Shenoy N."/>
            <person name="Sisk P."/>
            <person name="Stolte C."/>
            <person name="Sykes S."/>
            <person name="White J."/>
            <person name="Yandava C."/>
            <person name="Burger G."/>
            <person name="Gray M.W."/>
            <person name="Holland P.W.H."/>
            <person name="King N."/>
            <person name="Lang F.B.F."/>
            <person name="Roger A.J."/>
            <person name="Ruiz-Trillo I."/>
            <person name="Haas B."/>
            <person name="Nusbaum C."/>
            <person name="Birren B."/>
        </authorList>
    </citation>
    <scope>NUCLEOTIDE SEQUENCE [LARGE SCALE GENOMIC DNA]</scope>
    <source>
        <strain evidence="6 7">JP610</strain>
    </source>
</reference>
<comment type="subcellular location">
    <subcellularLocation>
        <location evidence="1">Endomembrane system</location>
        <topology evidence="1">Multi-pass membrane protein</topology>
    </subcellularLocation>
</comment>
<evidence type="ECO:0000259" key="5">
    <source>
        <dbReference type="Pfam" id="PF09359"/>
    </source>
</evidence>
<dbReference type="PANTHER" id="PTHR46140:SF1">
    <property type="entry name" value="VACUOLAR TRANSPORTER CHAPERONE COMPLEX SUBUNIT 4-RELATED"/>
    <property type="match status" value="1"/>
</dbReference>
<dbReference type="RefSeq" id="XP_014154647.1">
    <property type="nucleotide sequence ID" value="XM_014299172.1"/>
</dbReference>
<accession>A0A0L0FV69</accession>
<dbReference type="Gene3D" id="3.20.100.30">
    <property type="entry name" value="VTC, catalytic tunnel domain"/>
    <property type="match status" value="1"/>
</dbReference>
<dbReference type="eggNOG" id="KOG1161">
    <property type="taxonomic scope" value="Eukaryota"/>
</dbReference>
<gene>
    <name evidence="6" type="ORF">SARC_06902</name>
</gene>
<dbReference type="InterPro" id="IPR042267">
    <property type="entry name" value="VTC_sf"/>
</dbReference>
<dbReference type="PANTHER" id="PTHR46140">
    <property type="entry name" value="VACUOLAR TRANSPORTER CHAPERONE 1-RELATED"/>
    <property type="match status" value="1"/>
</dbReference>
<protein>
    <recommendedName>
        <fullName evidence="5">VTC domain-containing protein</fullName>
    </recommendedName>
</protein>